<reference evidence="1 2" key="1">
    <citation type="journal article" date="2021" name="Genome Biol.">
        <title>AFLAP: assembly-free linkage analysis pipeline using k-mers from genome sequencing data.</title>
        <authorList>
            <person name="Fletcher K."/>
            <person name="Zhang L."/>
            <person name="Gil J."/>
            <person name="Han R."/>
            <person name="Cavanaugh K."/>
            <person name="Michelmore R."/>
        </authorList>
    </citation>
    <scope>NUCLEOTIDE SEQUENCE [LARGE SCALE GENOMIC DNA]</scope>
    <source>
        <strain evidence="1 2">SF5</strain>
    </source>
</reference>
<dbReference type="EMBL" id="SHOA02000069">
    <property type="protein sequence ID" value="TDH70881.1"/>
    <property type="molecule type" value="Genomic_DNA"/>
</dbReference>
<accession>A0A976FQ89</accession>
<name>A0A976FQ89_BRELC</name>
<evidence type="ECO:0000313" key="2">
    <source>
        <dbReference type="Proteomes" id="UP000294530"/>
    </source>
</evidence>
<organism evidence="1 2">
    <name type="scientific">Bremia lactucae</name>
    <name type="common">Lettuce downy mildew</name>
    <dbReference type="NCBI Taxonomy" id="4779"/>
    <lineage>
        <taxon>Eukaryota</taxon>
        <taxon>Sar</taxon>
        <taxon>Stramenopiles</taxon>
        <taxon>Oomycota</taxon>
        <taxon>Peronosporomycetes</taxon>
        <taxon>Peronosporales</taxon>
        <taxon>Peronosporaceae</taxon>
        <taxon>Bremia</taxon>
    </lineage>
</organism>
<sequence>MFFEYPYYGYLLSSTYFLNGKDCCVRYGLDASETFGKDSKPQKISSILTDDISFVRPCLQMFIHQPIVDIRRTYELPNHECDSSHKNDGASSSRRDDAFASTFRSPASYSMQELYSLSSDCPSLVHEWEGSAHGFTGTA</sequence>
<evidence type="ECO:0000313" key="1">
    <source>
        <dbReference type="EMBL" id="TDH70881.1"/>
    </source>
</evidence>
<dbReference type="Proteomes" id="UP000294530">
    <property type="component" value="Unassembled WGS sequence"/>
</dbReference>
<proteinExistence type="predicted"/>
<keyword evidence="2" id="KW-1185">Reference proteome</keyword>
<protein>
    <submittedName>
        <fullName evidence="1">Uncharacterized protein</fullName>
    </submittedName>
</protein>
<dbReference type="GeneID" id="94352456"/>
<dbReference type="AlphaFoldDB" id="A0A976FQ89"/>
<gene>
    <name evidence="1" type="ORF">CCR75_008735</name>
</gene>
<dbReference type="RefSeq" id="XP_067820380.1">
    <property type="nucleotide sequence ID" value="XM_067966785.1"/>
</dbReference>
<dbReference type="KEGG" id="blac:94352456"/>
<comment type="caution">
    <text evidence="1">The sequence shown here is derived from an EMBL/GenBank/DDBJ whole genome shotgun (WGS) entry which is preliminary data.</text>
</comment>